<proteinExistence type="predicted"/>
<evidence type="ECO:0000313" key="1">
    <source>
        <dbReference type="EMBL" id="CAK0903901.1"/>
    </source>
</evidence>
<keyword evidence="2" id="KW-1185">Reference proteome</keyword>
<dbReference type="Proteomes" id="UP001189429">
    <property type="component" value="Unassembled WGS sequence"/>
</dbReference>
<name>A0ABN9XYT9_9DINO</name>
<gene>
    <name evidence="1" type="ORF">PCOR1329_LOCUS80078</name>
</gene>
<reference evidence="1" key="1">
    <citation type="submission" date="2023-10" db="EMBL/GenBank/DDBJ databases">
        <authorList>
            <person name="Chen Y."/>
            <person name="Shah S."/>
            <person name="Dougan E. K."/>
            <person name="Thang M."/>
            <person name="Chan C."/>
        </authorList>
    </citation>
    <scope>NUCLEOTIDE SEQUENCE [LARGE SCALE GENOMIC DNA]</scope>
</reference>
<dbReference type="EMBL" id="CAUYUJ010021311">
    <property type="protein sequence ID" value="CAK0903901.1"/>
    <property type="molecule type" value="Genomic_DNA"/>
</dbReference>
<feature type="non-terminal residue" evidence="1">
    <location>
        <position position="191"/>
    </location>
</feature>
<organism evidence="1 2">
    <name type="scientific">Prorocentrum cordatum</name>
    <dbReference type="NCBI Taxonomy" id="2364126"/>
    <lineage>
        <taxon>Eukaryota</taxon>
        <taxon>Sar</taxon>
        <taxon>Alveolata</taxon>
        <taxon>Dinophyceae</taxon>
        <taxon>Prorocentrales</taxon>
        <taxon>Prorocentraceae</taxon>
        <taxon>Prorocentrum</taxon>
    </lineage>
</organism>
<protein>
    <submittedName>
        <fullName evidence="1">Uncharacterized protein</fullName>
    </submittedName>
</protein>
<sequence length="191" mass="22636">AKRHQITRHSSKLIENTYLRLDEARSKYALKKERAIRFGAVEWPDIEADEVDLGKEDDRRRDWKQIARKHLENTNVVLHTDGARAYKMRIPGAIHDNVVHCKKKTIITRKTIWVKPKYSETKKHILPDGQNIVVRTSTQIIDRFWSHLRTHLGGLAHKVNNISMWRRVRSAQWTYWEKGQGLWVRTGEMLR</sequence>
<feature type="non-terminal residue" evidence="1">
    <location>
        <position position="1"/>
    </location>
</feature>
<accession>A0ABN9XYT9</accession>
<comment type="caution">
    <text evidence="1">The sequence shown here is derived from an EMBL/GenBank/DDBJ whole genome shotgun (WGS) entry which is preliminary data.</text>
</comment>
<evidence type="ECO:0000313" key="2">
    <source>
        <dbReference type="Proteomes" id="UP001189429"/>
    </source>
</evidence>